<keyword evidence="1" id="KW-1133">Transmembrane helix</keyword>
<dbReference type="SUPFAM" id="SSF47616">
    <property type="entry name" value="GST C-terminal domain-like"/>
    <property type="match status" value="1"/>
</dbReference>
<proteinExistence type="predicted"/>
<reference evidence="3" key="1">
    <citation type="journal article" date="2012" name="Proc. Natl. Acad. Sci. U.S.A.">
        <title>Antigenic diversity is generated by distinct evolutionary mechanisms in African trypanosome species.</title>
        <authorList>
            <person name="Jackson A.P."/>
            <person name="Berry A."/>
            <person name="Aslett M."/>
            <person name="Allison H.C."/>
            <person name="Burton P."/>
            <person name="Vavrova-Anderson J."/>
            <person name="Brown R."/>
            <person name="Browne H."/>
            <person name="Corton N."/>
            <person name="Hauser H."/>
            <person name="Gamble J."/>
            <person name="Gilderthorp R."/>
            <person name="Marcello L."/>
            <person name="McQuillan J."/>
            <person name="Otto T.D."/>
            <person name="Quail M.A."/>
            <person name="Sanders M.J."/>
            <person name="van Tonder A."/>
            <person name="Ginger M.L."/>
            <person name="Field M.C."/>
            <person name="Barry J.D."/>
            <person name="Hertz-Fowler C."/>
            <person name="Berriman M."/>
        </authorList>
    </citation>
    <scope>NUCLEOTIDE SEQUENCE</scope>
    <source>
        <strain evidence="3">Y486</strain>
    </source>
</reference>
<dbReference type="InterPro" id="IPR050931">
    <property type="entry name" value="Mito_Protein_Transport_Metaxin"/>
</dbReference>
<dbReference type="InterPro" id="IPR036249">
    <property type="entry name" value="Thioredoxin-like_sf"/>
</dbReference>
<feature type="domain" description="Thioredoxin-like fold" evidence="2">
    <location>
        <begin position="73"/>
        <end position="164"/>
    </location>
</feature>
<dbReference type="PANTHER" id="PTHR12289:SF41">
    <property type="entry name" value="FAILED AXON CONNECTIONS-RELATED"/>
    <property type="match status" value="1"/>
</dbReference>
<feature type="transmembrane region" description="Helical" evidence="1">
    <location>
        <begin position="12"/>
        <end position="29"/>
    </location>
</feature>
<organism evidence="3">
    <name type="scientific">Trypanosoma vivax (strain Y486)</name>
    <dbReference type="NCBI Taxonomy" id="1055687"/>
    <lineage>
        <taxon>Eukaryota</taxon>
        <taxon>Discoba</taxon>
        <taxon>Euglenozoa</taxon>
        <taxon>Kinetoplastea</taxon>
        <taxon>Metakinetoplastina</taxon>
        <taxon>Trypanosomatida</taxon>
        <taxon>Trypanosomatidae</taxon>
        <taxon>Trypanosoma</taxon>
        <taxon>Duttonella</taxon>
    </lineage>
</organism>
<dbReference type="Gene3D" id="3.40.30.10">
    <property type="entry name" value="Glutaredoxin"/>
    <property type="match status" value="1"/>
</dbReference>
<dbReference type="Gene3D" id="1.20.1050.10">
    <property type="match status" value="1"/>
</dbReference>
<dbReference type="PANTHER" id="PTHR12289">
    <property type="entry name" value="METAXIN RELATED"/>
    <property type="match status" value="1"/>
</dbReference>
<dbReference type="EMBL" id="HE573024">
    <property type="protein sequence ID" value="CCC50014.1"/>
    <property type="molecule type" value="Genomic_DNA"/>
</dbReference>
<sequence>MKGIFQRLQHRSPLCLGTLAVPIFGYLMYKAVRFSYLVCRRVSAQVVFNRLEPDVVHLFIHHRWSHGPNYFLHCFKVETFLRLAQIPYVAHFTSDPSISPTGRLPFIIHNRITLGDSATIVQYLTAEFNIEMDCNLSLEERAVGRATVRMVETSLNYALQRTLLWERPDFMVDMFQKEFALEQGSAKKMVKGIGRTLMDVLKALGYGNLPRGQYKRQFLEEVKGLESLIGGRPFLLGDKPTSYDSSVYAWLQVAREMGRHGRALSYVVDSKAFHRYVERMTNLAFPDFWTMGTSSEDHKFTPHICGRRDMY</sequence>
<protein>
    <recommendedName>
        <fullName evidence="2">Thioredoxin-like fold domain-containing protein</fullName>
    </recommendedName>
</protein>
<evidence type="ECO:0000259" key="2">
    <source>
        <dbReference type="Pfam" id="PF17172"/>
    </source>
</evidence>
<accession>G0U1Q7</accession>
<dbReference type="VEuPathDB" id="TriTrypDB:TvY486_0806210"/>
<evidence type="ECO:0000313" key="3">
    <source>
        <dbReference type="EMBL" id="CCC50014.1"/>
    </source>
</evidence>
<dbReference type="InterPro" id="IPR040079">
    <property type="entry name" value="Glutathione_S-Trfase"/>
</dbReference>
<dbReference type="CDD" id="cd03054">
    <property type="entry name" value="GST_N_Metaxin"/>
    <property type="match status" value="1"/>
</dbReference>
<dbReference type="GO" id="GO:0005737">
    <property type="term" value="C:cytoplasm"/>
    <property type="evidence" value="ECO:0007669"/>
    <property type="project" value="TreeGrafter"/>
</dbReference>
<name>G0U1Q7_TRYVY</name>
<dbReference type="SFLD" id="SFLDG01180">
    <property type="entry name" value="SUF1"/>
    <property type="match status" value="1"/>
</dbReference>
<evidence type="ECO:0000256" key="1">
    <source>
        <dbReference type="SAM" id="Phobius"/>
    </source>
</evidence>
<keyword evidence="1" id="KW-0472">Membrane</keyword>
<dbReference type="SFLD" id="SFLDS00019">
    <property type="entry name" value="Glutathione_Transferase_(cytos"/>
    <property type="match status" value="1"/>
</dbReference>
<dbReference type="AlphaFoldDB" id="G0U1Q7"/>
<dbReference type="InterPro" id="IPR036282">
    <property type="entry name" value="Glutathione-S-Trfase_C_sf"/>
</dbReference>
<dbReference type="SUPFAM" id="SSF52833">
    <property type="entry name" value="Thioredoxin-like"/>
    <property type="match status" value="1"/>
</dbReference>
<dbReference type="InterPro" id="IPR012336">
    <property type="entry name" value="Thioredoxin-like_fold"/>
</dbReference>
<keyword evidence="1" id="KW-0812">Transmembrane</keyword>
<dbReference type="CDD" id="cd03193">
    <property type="entry name" value="GST_C_Metaxin"/>
    <property type="match status" value="1"/>
</dbReference>
<dbReference type="Pfam" id="PF17172">
    <property type="entry name" value="GST_N_4"/>
    <property type="match status" value="1"/>
</dbReference>
<gene>
    <name evidence="3" type="ORF">TVY486_0806210</name>
</gene>